<organism evidence="1 2">
    <name type="scientific">Stenotrophomonas maltophilia</name>
    <name type="common">Pseudomonas maltophilia</name>
    <name type="synonym">Xanthomonas maltophilia</name>
    <dbReference type="NCBI Taxonomy" id="40324"/>
    <lineage>
        <taxon>Bacteria</taxon>
        <taxon>Pseudomonadati</taxon>
        <taxon>Pseudomonadota</taxon>
        <taxon>Gammaproteobacteria</taxon>
        <taxon>Lysobacterales</taxon>
        <taxon>Lysobacteraceae</taxon>
        <taxon>Stenotrophomonas</taxon>
        <taxon>Stenotrophomonas maltophilia group</taxon>
    </lineage>
</organism>
<dbReference type="Proteomes" id="UP000515598">
    <property type="component" value="Chromosome"/>
</dbReference>
<evidence type="ECO:0008006" key="3">
    <source>
        <dbReference type="Google" id="ProtNLM"/>
    </source>
</evidence>
<sequence length="222" mass="23201">METRMVSTLVRYADALSAAPMAPRPGWQPLGCRGAGVGALHTACPSDSGVRDAAPDDQGANARDCFFVRQSEARMNQAFIAKMSIAAVAALMVAGCATKSAPDFGGRWKPVNRFAATTTEIPLYSSYVYQASPMDGTLKAMLERWAKDSGRTLDYRLSSDFTLYGAVSNIDTTNAQQAVIDLTAAYAAQGISVSIVGNQIVVQSAGSTPTASAQGADSNSGT</sequence>
<reference evidence="1 2" key="1">
    <citation type="submission" date="2020-08" db="EMBL/GenBank/DDBJ databases">
        <title>Phenotypic and transcriptomic analysis of seven clinical Stenotrophomonas maltophilia isolates identify a small set of shared and commonly regulated genes involved in biofilm lifestyle.</title>
        <authorList>
            <person name="Alio I."/>
            <person name="Gudzuhn M."/>
            <person name="Streit W."/>
        </authorList>
    </citation>
    <scope>NUCLEOTIDE SEQUENCE [LARGE SCALE GENOMIC DNA]</scope>
    <source>
        <strain evidence="1 2">UHH_SKK55</strain>
    </source>
</reference>
<proteinExistence type="predicted"/>
<evidence type="ECO:0000313" key="2">
    <source>
        <dbReference type="Proteomes" id="UP000515598"/>
    </source>
</evidence>
<evidence type="ECO:0000313" key="1">
    <source>
        <dbReference type="EMBL" id="QNG76417.1"/>
    </source>
</evidence>
<dbReference type="EMBL" id="CP060025">
    <property type="protein sequence ID" value="QNG76417.1"/>
    <property type="molecule type" value="Genomic_DNA"/>
</dbReference>
<dbReference type="Gene3D" id="3.55.50.70">
    <property type="match status" value="1"/>
</dbReference>
<accession>A0AAX1IAW9</accession>
<name>A0AAX1IAW9_STEMA</name>
<protein>
    <recommendedName>
        <fullName evidence="3">Toxin co-regulated pilus biosynthesis protein Q C-terminal domain-containing protein</fullName>
    </recommendedName>
</protein>
<gene>
    <name evidence="1" type="ORF">GPNADHDJ_00588</name>
</gene>
<dbReference type="AlphaFoldDB" id="A0AAX1IAW9"/>